<feature type="region of interest" description="Disordered" evidence="4">
    <location>
        <begin position="1"/>
        <end position="26"/>
    </location>
</feature>
<evidence type="ECO:0000256" key="1">
    <source>
        <dbReference type="ARBA" id="ARBA00012727"/>
    </source>
</evidence>
<dbReference type="GO" id="GO:0006310">
    <property type="term" value="P:DNA recombination"/>
    <property type="evidence" value="ECO:0007669"/>
    <property type="project" value="InterPro"/>
</dbReference>
<feature type="domain" description="ATP-dependent DNA ligase family profile" evidence="5">
    <location>
        <begin position="38"/>
        <end position="154"/>
    </location>
</feature>
<evidence type="ECO:0000256" key="4">
    <source>
        <dbReference type="SAM" id="MobiDB-lite"/>
    </source>
</evidence>
<proteinExistence type="predicted"/>
<dbReference type="EC" id="6.5.1.1" evidence="1"/>
<dbReference type="GO" id="GO:0003910">
    <property type="term" value="F:DNA ligase (ATP) activity"/>
    <property type="evidence" value="ECO:0007669"/>
    <property type="project" value="UniProtKB-EC"/>
</dbReference>
<dbReference type="RefSeq" id="WP_369252058.1">
    <property type="nucleotide sequence ID" value="NZ_CP163443.1"/>
</dbReference>
<gene>
    <name evidence="6" type="ORF">AB5J53_05395</name>
</gene>
<sequence>MRRPAAMAGSEVPLGHAARDRTGPEETDVGDDVLRIAWLFDVLEVAGAVLVARPYRERRAVLEDLFARDVLTAPFTLCPATTDRATAVDWLDPAWGTVGIEGVVVKGTEQAYAMGKRGWVKVRARTTTEAVVGGVTGSATSPGTLLLARYDASGHLRLIARTTPLATAVRRELGAQLPLGGPEHPWRGRRFSAGWGTRGELEYHPVHPEVVVEVLADTAVDDGRYRHPVQFLRVRDDLTPDQLPLFST</sequence>
<organism evidence="6">
    <name type="scientific">Streptomyces sp. R41</name>
    <dbReference type="NCBI Taxonomy" id="3238632"/>
    <lineage>
        <taxon>Bacteria</taxon>
        <taxon>Bacillati</taxon>
        <taxon>Actinomycetota</taxon>
        <taxon>Actinomycetes</taxon>
        <taxon>Kitasatosporales</taxon>
        <taxon>Streptomycetaceae</taxon>
        <taxon>Streptomyces</taxon>
    </lineage>
</organism>
<evidence type="ECO:0000256" key="3">
    <source>
        <dbReference type="ARBA" id="ARBA00034003"/>
    </source>
</evidence>
<dbReference type="Pfam" id="PF01068">
    <property type="entry name" value="DNA_ligase_A_M"/>
    <property type="match status" value="1"/>
</dbReference>
<evidence type="ECO:0000256" key="2">
    <source>
        <dbReference type="ARBA" id="ARBA00022598"/>
    </source>
</evidence>
<dbReference type="GO" id="GO:0005524">
    <property type="term" value="F:ATP binding"/>
    <property type="evidence" value="ECO:0007669"/>
    <property type="project" value="InterPro"/>
</dbReference>
<dbReference type="Pfam" id="PF04679">
    <property type="entry name" value="DNA_ligase_A_C"/>
    <property type="match status" value="1"/>
</dbReference>
<dbReference type="Gene3D" id="3.30.470.30">
    <property type="entry name" value="DNA ligase/mRNA capping enzyme"/>
    <property type="match status" value="1"/>
</dbReference>
<evidence type="ECO:0000313" key="6">
    <source>
        <dbReference type="EMBL" id="XDQ58837.1"/>
    </source>
</evidence>
<dbReference type="SUPFAM" id="SSF56091">
    <property type="entry name" value="DNA ligase/mRNA capping enzyme, catalytic domain"/>
    <property type="match status" value="1"/>
</dbReference>
<name>A0AB39RXW8_9ACTN</name>
<evidence type="ECO:0000259" key="5">
    <source>
        <dbReference type="PROSITE" id="PS50160"/>
    </source>
</evidence>
<dbReference type="InterPro" id="IPR012340">
    <property type="entry name" value="NA-bd_OB-fold"/>
</dbReference>
<comment type="catalytic activity">
    <reaction evidence="3">
        <text>ATP + (deoxyribonucleotide)n-3'-hydroxyl + 5'-phospho-(deoxyribonucleotide)m = (deoxyribonucleotide)n+m + AMP + diphosphate.</text>
        <dbReference type="EC" id="6.5.1.1"/>
    </reaction>
</comment>
<dbReference type="InterPro" id="IPR012309">
    <property type="entry name" value="DNA_ligase_ATP-dep_C"/>
</dbReference>
<accession>A0AB39RXW8</accession>
<keyword evidence="2 6" id="KW-0436">Ligase</keyword>
<dbReference type="AlphaFoldDB" id="A0AB39RXW8"/>
<dbReference type="Gene3D" id="2.40.50.140">
    <property type="entry name" value="Nucleic acid-binding proteins"/>
    <property type="match status" value="1"/>
</dbReference>
<dbReference type="EMBL" id="CP163443">
    <property type="protein sequence ID" value="XDQ58837.1"/>
    <property type="molecule type" value="Genomic_DNA"/>
</dbReference>
<dbReference type="PROSITE" id="PS50160">
    <property type="entry name" value="DNA_LIGASE_A3"/>
    <property type="match status" value="1"/>
</dbReference>
<dbReference type="GO" id="GO:0006281">
    <property type="term" value="P:DNA repair"/>
    <property type="evidence" value="ECO:0007669"/>
    <property type="project" value="InterPro"/>
</dbReference>
<dbReference type="InterPro" id="IPR012310">
    <property type="entry name" value="DNA_ligase_ATP-dep_cent"/>
</dbReference>
<reference evidence="6" key="1">
    <citation type="submission" date="2024-07" db="EMBL/GenBank/DDBJ databases">
        <authorList>
            <person name="Yu S.T."/>
        </authorList>
    </citation>
    <scope>NUCLEOTIDE SEQUENCE</scope>
    <source>
        <strain evidence="6">R41</strain>
    </source>
</reference>
<protein>
    <recommendedName>
        <fullName evidence="1">DNA ligase (ATP)</fullName>
        <ecNumber evidence="1">6.5.1.1</ecNumber>
    </recommendedName>
</protein>